<feature type="transmembrane region" description="Helical" evidence="1">
    <location>
        <begin position="143"/>
        <end position="166"/>
    </location>
</feature>
<name>A0A921SP61_9MICO</name>
<reference evidence="2" key="1">
    <citation type="journal article" date="2021" name="PeerJ">
        <title>Extensive microbial diversity within the chicken gut microbiome revealed by metagenomics and culture.</title>
        <authorList>
            <person name="Gilroy R."/>
            <person name="Ravi A."/>
            <person name="Getino M."/>
            <person name="Pursley I."/>
            <person name="Horton D.L."/>
            <person name="Alikhan N.F."/>
            <person name="Baker D."/>
            <person name="Gharbi K."/>
            <person name="Hall N."/>
            <person name="Watson M."/>
            <person name="Adriaenssens E.M."/>
            <person name="Foster-Nyarko E."/>
            <person name="Jarju S."/>
            <person name="Secka A."/>
            <person name="Antonio M."/>
            <person name="Oren A."/>
            <person name="Chaudhuri R.R."/>
            <person name="La Ragione R."/>
            <person name="Hildebrand F."/>
            <person name="Pallen M.J."/>
        </authorList>
    </citation>
    <scope>NUCLEOTIDE SEQUENCE</scope>
    <source>
        <strain evidence="2">ChiGjej5B5-7349</strain>
    </source>
</reference>
<protein>
    <submittedName>
        <fullName evidence="2">Uncharacterized protein</fullName>
    </submittedName>
</protein>
<dbReference type="Proteomes" id="UP000784435">
    <property type="component" value="Unassembled WGS sequence"/>
</dbReference>
<evidence type="ECO:0000313" key="3">
    <source>
        <dbReference type="Proteomes" id="UP000784435"/>
    </source>
</evidence>
<feature type="transmembrane region" description="Helical" evidence="1">
    <location>
        <begin position="401"/>
        <end position="424"/>
    </location>
</feature>
<sequence length="499" mass="50248">MSGSRLSAAGRIWRSGRGTSPATRASALYAAVLVCGIVIVPLVRALVLAADSAEGIVLLSSAHAPGAVALVTAALWAGALLVGRNRGPALLPPFLLHALTSSDLRRSEVLRSPVLRSLAVLGAVCSGAAAVAGTTLLSHGLASLGGVAVFVMAGGTAGEVTALLWLTGQVFPRAAVPSALTVLALAVLGFAGCVPAALLPWDWVGATYPVAEPGLAPLVGILLLTTAFAALVPVLLDRLSAAQLIEQAERWRLVTAFSSSLDARSAQSVYDTGPRWGRRIRAIRSGKRRWSTFIIRDAVGLLRTPGRSAGALVAVAATGVLTVLAVTAGTADILLWAVAGLMIHTASGPLSTGLQHAADAAGDLPLYGIGDALLVLFHALCPLAILIIVPTAAAACTAHLGGVPVGSAVVSSGALGVLALALRLCSALKGPLPPGLLAPVSTPAGDLSAVGPVLWALDEAGLAICGALALAVLPAAPLPFMLIVAGTAALLSVRWRRRR</sequence>
<feature type="transmembrane region" description="Helical" evidence="1">
    <location>
        <begin position="62"/>
        <end position="82"/>
    </location>
</feature>
<feature type="transmembrane region" description="Helical" evidence="1">
    <location>
        <begin position="366"/>
        <end position="389"/>
    </location>
</feature>
<keyword evidence="1" id="KW-0472">Membrane</keyword>
<feature type="transmembrane region" description="Helical" evidence="1">
    <location>
        <begin position="114"/>
        <end position="137"/>
    </location>
</feature>
<feature type="transmembrane region" description="Helical" evidence="1">
    <location>
        <begin position="218"/>
        <end position="236"/>
    </location>
</feature>
<organism evidence="2 3">
    <name type="scientific">Brevibacterium senegalense</name>
    <dbReference type="NCBI Taxonomy" id="1033736"/>
    <lineage>
        <taxon>Bacteria</taxon>
        <taxon>Bacillati</taxon>
        <taxon>Actinomycetota</taxon>
        <taxon>Actinomycetes</taxon>
        <taxon>Micrococcales</taxon>
        <taxon>Brevibacteriaceae</taxon>
        <taxon>Brevibacterium</taxon>
    </lineage>
</organism>
<gene>
    <name evidence="2" type="ORF">K8V08_08305</name>
</gene>
<dbReference type="EMBL" id="DYUK01000178">
    <property type="protein sequence ID" value="HJG80399.1"/>
    <property type="molecule type" value="Genomic_DNA"/>
</dbReference>
<keyword evidence="1" id="KW-0812">Transmembrane</keyword>
<evidence type="ECO:0000256" key="1">
    <source>
        <dbReference type="SAM" id="Phobius"/>
    </source>
</evidence>
<dbReference type="AlphaFoldDB" id="A0A921SP61"/>
<feature type="transmembrane region" description="Helical" evidence="1">
    <location>
        <begin position="27"/>
        <end position="50"/>
    </location>
</feature>
<keyword evidence="1" id="KW-1133">Transmembrane helix</keyword>
<feature type="transmembrane region" description="Helical" evidence="1">
    <location>
        <begin position="309"/>
        <end position="327"/>
    </location>
</feature>
<reference evidence="2" key="2">
    <citation type="submission" date="2021-09" db="EMBL/GenBank/DDBJ databases">
        <authorList>
            <person name="Gilroy R."/>
        </authorList>
    </citation>
    <scope>NUCLEOTIDE SEQUENCE</scope>
    <source>
        <strain evidence="2">ChiGjej5B5-7349</strain>
    </source>
</reference>
<accession>A0A921SP61</accession>
<evidence type="ECO:0000313" key="2">
    <source>
        <dbReference type="EMBL" id="HJG80399.1"/>
    </source>
</evidence>
<feature type="transmembrane region" description="Helical" evidence="1">
    <location>
        <begin position="461"/>
        <end position="491"/>
    </location>
</feature>
<comment type="caution">
    <text evidence="2">The sequence shown here is derived from an EMBL/GenBank/DDBJ whole genome shotgun (WGS) entry which is preliminary data.</text>
</comment>
<proteinExistence type="predicted"/>
<feature type="transmembrane region" description="Helical" evidence="1">
    <location>
        <begin position="178"/>
        <end position="198"/>
    </location>
</feature>